<gene>
    <name evidence="1" type="ORF">EJ913_27055</name>
</gene>
<sequence>MTHQRTRIRHAVAALLAPIAPVSVNRDDPLQAGELLPCLAVFTPGEGVQEITNGRRQLRTMELVVDGYARAGAELDDRLDALALDIEARIAAGQKLGGLADKAVLVRTVTDRVTGGELRAGVVRLTFALTYQTAFGQPDA</sequence>
<reference evidence="1 2" key="1">
    <citation type="submission" date="2018-12" db="EMBL/GenBank/DDBJ databases">
        <authorList>
            <person name="Yang Y."/>
        </authorList>
    </citation>
    <scope>NUCLEOTIDE SEQUENCE [LARGE SCALE GENOMIC DNA]</scope>
    <source>
        <strain evidence="1 2">GSF71</strain>
    </source>
</reference>
<dbReference type="RefSeq" id="WP_127003807.1">
    <property type="nucleotide sequence ID" value="NZ_JBNPXW010000008.1"/>
</dbReference>
<evidence type="ECO:0000313" key="1">
    <source>
        <dbReference type="EMBL" id="RUQ63985.1"/>
    </source>
</evidence>
<proteinExistence type="predicted"/>
<organism evidence="1 2">
    <name type="scientific">Azospirillum doebereinerae</name>
    <dbReference type="NCBI Taxonomy" id="92933"/>
    <lineage>
        <taxon>Bacteria</taxon>
        <taxon>Pseudomonadati</taxon>
        <taxon>Pseudomonadota</taxon>
        <taxon>Alphaproteobacteria</taxon>
        <taxon>Rhodospirillales</taxon>
        <taxon>Azospirillaceae</taxon>
        <taxon>Azospirillum</taxon>
    </lineage>
</organism>
<name>A0A3S0UY93_9PROT</name>
<accession>A0A3S0UY93</accession>
<evidence type="ECO:0000313" key="2">
    <source>
        <dbReference type="Proteomes" id="UP000280346"/>
    </source>
</evidence>
<dbReference type="InterPro" id="IPR038512">
    <property type="entry name" value="GpU-like_sf"/>
</dbReference>
<dbReference type="Proteomes" id="UP000280346">
    <property type="component" value="Unassembled WGS sequence"/>
</dbReference>
<dbReference type="EMBL" id="RZIJ01000031">
    <property type="protein sequence ID" value="RUQ63985.1"/>
    <property type="molecule type" value="Genomic_DNA"/>
</dbReference>
<comment type="caution">
    <text evidence="1">The sequence shown here is derived from an EMBL/GenBank/DDBJ whole genome shotgun (WGS) entry which is preliminary data.</text>
</comment>
<dbReference type="AlphaFoldDB" id="A0A3S0UY93"/>
<dbReference type="OrthoDB" id="7305930at2"/>
<keyword evidence="2" id="KW-1185">Reference proteome</keyword>
<dbReference type="Gene3D" id="3.30.70.1700">
    <property type="entry name" value="Phage minor tail protein U"/>
    <property type="match status" value="1"/>
</dbReference>
<evidence type="ECO:0008006" key="3">
    <source>
        <dbReference type="Google" id="ProtNLM"/>
    </source>
</evidence>
<protein>
    <recommendedName>
        <fullName evidence="3">DUF3168 domain-containing protein</fullName>
    </recommendedName>
</protein>